<evidence type="ECO:0000313" key="3">
    <source>
        <dbReference type="Proteomes" id="UP000004367"/>
    </source>
</evidence>
<dbReference type="InterPro" id="IPR037108">
    <property type="entry name" value="TM1727-like_C_sf"/>
</dbReference>
<dbReference type="AlphaFoldDB" id="H5UTL6"/>
<dbReference type="Gene3D" id="1.10.1040.20">
    <property type="entry name" value="ProC-like, C-terminal domain"/>
    <property type="match status" value="1"/>
</dbReference>
<gene>
    <name evidence="2" type="ORF">MOPEL_096_00810</name>
</gene>
<dbReference type="RefSeq" id="WP_009482972.1">
    <property type="nucleotide sequence ID" value="NZ_BAFE01000073.1"/>
</dbReference>
<name>H5UTL6_9MICO</name>
<feature type="domain" description="DUF2520" evidence="1">
    <location>
        <begin position="3"/>
        <end position="42"/>
    </location>
</feature>
<reference evidence="2 3" key="1">
    <citation type="submission" date="2012-02" db="EMBL/GenBank/DDBJ databases">
        <title>Whole genome shotgun sequence of Mobilicoccus pelagius NBRC 104925.</title>
        <authorList>
            <person name="Yoshida Y."/>
            <person name="Hosoyama A."/>
            <person name="Tsuchikane K."/>
            <person name="Katsumata H."/>
            <person name="Yamazaki S."/>
            <person name="Fujita N."/>
        </authorList>
    </citation>
    <scope>NUCLEOTIDE SEQUENCE [LARGE SCALE GENOMIC DNA]</scope>
    <source>
        <strain evidence="2 3">NBRC 104925</strain>
    </source>
</reference>
<accession>H5UTL6</accession>
<dbReference type="SUPFAM" id="SSF48179">
    <property type="entry name" value="6-phosphogluconate dehydrogenase C-terminal domain-like"/>
    <property type="match status" value="1"/>
</dbReference>
<comment type="caution">
    <text evidence="2">The sequence shown here is derived from an EMBL/GenBank/DDBJ whole genome shotgun (WGS) entry which is preliminary data.</text>
</comment>
<dbReference type="STRING" id="1089455.MOPEL_096_00810"/>
<dbReference type="Pfam" id="PF10728">
    <property type="entry name" value="DUF2520"/>
    <property type="match status" value="1"/>
</dbReference>
<protein>
    <recommendedName>
        <fullName evidence="1">DUF2520 domain-containing protein</fullName>
    </recommendedName>
</protein>
<evidence type="ECO:0000259" key="1">
    <source>
        <dbReference type="Pfam" id="PF10728"/>
    </source>
</evidence>
<evidence type="ECO:0000313" key="2">
    <source>
        <dbReference type="EMBL" id="GAB49074.1"/>
    </source>
</evidence>
<organism evidence="2 3">
    <name type="scientific">Mobilicoccus pelagius NBRC 104925</name>
    <dbReference type="NCBI Taxonomy" id="1089455"/>
    <lineage>
        <taxon>Bacteria</taxon>
        <taxon>Bacillati</taxon>
        <taxon>Actinomycetota</taxon>
        <taxon>Actinomycetes</taxon>
        <taxon>Micrococcales</taxon>
        <taxon>Dermatophilaceae</taxon>
        <taxon>Mobilicoccus</taxon>
    </lineage>
</organism>
<dbReference type="EMBL" id="BAFE01000073">
    <property type="protein sequence ID" value="GAB49074.1"/>
    <property type="molecule type" value="Genomic_DNA"/>
</dbReference>
<proteinExistence type="predicted"/>
<dbReference type="Proteomes" id="UP000004367">
    <property type="component" value="Unassembled WGS sequence"/>
</dbReference>
<sequence length="74" mass="7239">MLTVDDLAAAGLPGCLTGPAVRGDVGAVAAHLDALDEESRALDAATTRALLPSAARVGVAGATFASLEALLGPR</sequence>
<keyword evidence="3" id="KW-1185">Reference proteome</keyword>
<dbReference type="InterPro" id="IPR008927">
    <property type="entry name" value="6-PGluconate_DH-like_C_sf"/>
</dbReference>
<dbReference type="InterPro" id="IPR018931">
    <property type="entry name" value="DUF2520"/>
</dbReference>